<dbReference type="GO" id="GO:0005524">
    <property type="term" value="F:ATP binding"/>
    <property type="evidence" value="ECO:0007669"/>
    <property type="project" value="InterPro"/>
</dbReference>
<dbReference type="Pfam" id="PF00166">
    <property type="entry name" value="Cpn10"/>
    <property type="match status" value="1"/>
</dbReference>
<dbReference type="InterPro" id="IPR011032">
    <property type="entry name" value="GroES-like_sf"/>
</dbReference>
<dbReference type="SUPFAM" id="SSF50129">
    <property type="entry name" value="GroES-like"/>
    <property type="match status" value="1"/>
</dbReference>
<dbReference type="EMBL" id="LAZR01036674">
    <property type="protein sequence ID" value="KKL24224.1"/>
    <property type="molecule type" value="Genomic_DNA"/>
</dbReference>
<accession>A0A0F9BQR0</accession>
<sequence>MKTATNLKTNKSGIFPCGNHILVKPDAIEEVTEGGIFIPPSITEVHQHSVAYGYVIAVGPDAFIH</sequence>
<organism evidence="2">
    <name type="scientific">marine sediment metagenome</name>
    <dbReference type="NCBI Taxonomy" id="412755"/>
    <lineage>
        <taxon>unclassified sequences</taxon>
        <taxon>metagenomes</taxon>
        <taxon>ecological metagenomes</taxon>
    </lineage>
</organism>
<dbReference type="Gene3D" id="2.30.33.40">
    <property type="entry name" value="GroES chaperonin"/>
    <property type="match status" value="1"/>
</dbReference>
<dbReference type="CDD" id="cd00320">
    <property type="entry name" value="cpn10"/>
    <property type="match status" value="1"/>
</dbReference>
<reference evidence="2" key="1">
    <citation type="journal article" date="2015" name="Nature">
        <title>Complex archaea that bridge the gap between prokaryotes and eukaryotes.</title>
        <authorList>
            <person name="Spang A."/>
            <person name="Saw J.H."/>
            <person name="Jorgensen S.L."/>
            <person name="Zaremba-Niedzwiedzka K."/>
            <person name="Martijn J."/>
            <person name="Lind A.E."/>
            <person name="van Eijk R."/>
            <person name="Schleper C."/>
            <person name="Guy L."/>
            <person name="Ettema T.J."/>
        </authorList>
    </citation>
    <scope>NUCLEOTIDE SEQUENCE</scope>
</reference>
<dbReference type="AlphaFoldDB" id="A0A0F9BQR0"/>
<comment type="caution">
    <text evidence="2">The sequence shown here is derived from an EMBL/GenBank/DDBJ whole genome shotgun (WGS) entry which is preliminary data.</text>
</comment>
<protein>
    <submittedName>
        <fullName evidence="2">Uncharacterized protein</fullName>
    </submittedName>
</protein>
<evidence type="ECO:0000313" key="2">
    <source>
        <dbReference type="EMBL" id="KKL24224.1"/>
    </source>
</evidence>
<dbReference type="GO" id="GO:0044183">
    <property type="term" value="F:protein folding chaperone"/>
    <property type="evidence" value="ECO:0007669"/>
    <property type="project" value="InterPro"/>
</dbReference>
<proteinExistence type="predicted"/>
<dbReference type="InterPro" id="IPR020818">
    <property type="entry name" value="Chaperonin_GroES"/>
</dbReference>
<feature type="non-terminal residue" evidence="2">
    <location>
        <position position="65"/>
    </location>
</feature>
<name>A0A0F9BQR0_9ZZZZ</name>
<gene>
    <name evidence="2" type="ORF">LCGC14_2417490</name>
</gene>
<dbReference type="InterPro" id="IPR037124">
    <property type="entry name" value="Chaperonin_GroES_sf"/>
</dbReference>
<evidence type="ECO:0000256" key="1">
    <source>
        <dbReference type="ARBA" id="ARBA00023186"/>
    </source>
</evidence>
<keyword evidence="1" id="KW-0143">Chaperone</keyword>